<proteinExistence type="predicted"/>
<evidence type="ECO:0000313" key="3">
    <source>
        <dbReference type="Proteomes" id="UP000010475"/>
    </source>
</evidence>
<name>K9WRX3_9NOST</name>
<organism evidence="2 3">
    <name type="scientific">Cylindrospermum stagnale PCC 7417</name>
    <dbReference type="NCBI Taxonomy" id="56107"/>
    <lineage>
        <taxon>Bacteria</taxon>
        <taxon>Bacillati</taxon>
        <taxon>Cyanobacteriota</taxon>
        <taxon>Cyanophyceae</taxon>
        <taxon>Nostocales</taxon>
        <taxon>Nostocaceae</taxon>
        <taxon>Cylindrospermum</taxon>
    </lineage>
</organism>
<dbReference type="HOGENOM" id="CLU_212544_0_0_3"/>
<reference evidence="2 3" key="1">
    <citation type="submission" date="2012-06" db="EMBL/GenBank/DDBJ databases">
        <title>Finished chromosome of genome of Cylindrospermum stagnale PCC 7417.</title>
        <authorList>
            <consortium name="US DOE Joint Genome Institute"/>
            <person name="Gugger M."/>
            <person name="Coursin T."/>
            <person name="Rippka R."/>
            <person name="Tandeau De Marsac N."/>
            <person name="Huntemann M."/>
            <person name="Wei C.-L."/>
            <person name="Han J."/>
            <person name="Detter J.C."/>
            <person name="Han C."/>
            <person name="Tapia R."/>
            <person name="Chen A."/>
            <person name="Kyrpides N."/>
            <person name="Mavromatis K."/>
            <person name="Markowitz V."/>
            <person name="Szeto E."/>
            <person name="Ivanova N."/>
            <person name="Pagani I."/>
            <person name="Pati A."/>
            <person name="Goodwin L."/>
            <person name="Nordberg H.P."/>
            <person name="Cantor M.N."/>
            <person name="Hua S.X."/>
            <person name="Woyke T."/>
            <person name="Kerfeld C.A."/>
        </authorList>
    </citation>
    <scope>NUCLEOTIDE SEQUENCE [LARGE SCALE GENOMIC DNA]</scope>
    <source>
        <strain evidence="2 3">PCC 7417</strain>
    </source>
</reference>
<dbReference type="EMBL" id="CP003642">
    <property type="protein sequence ID" value="AFZ22963.1"/>
    <property type="molecule type" value="Genomic_DNA"/>
</dbReference>
<accession>K9WRX3</accession>
<dbReference type="eggNOG" id="ENOG5031Y8J">
    <property type="taxonomic scope" value="Bacteria"/>
</dbReference>
<gene>
    <name evidence="2" type="ORF">Cylst_0631</name>
</gene>
<keyword evidence="3" id="KW-1185">Reference proteome</keyword>
<dbReference type="KEGG" id="csg:Cylst_0631"/>
<evidence type="ECO:0000256" key="1">
    <source>
        <dbReference type="SAM" id="MobiDB-lite"/>
    </source>
</evidence>
<protein>
    <submittedName>
        <fullName evidence="2">Uncharacterized protein</fullName>
    </submittedName>
</protein>
<dbReference type="AlphaFoldDB" id="K9WRX3"/>
<dbReference type="Proteomes" id="UP000010475">
    <property type="component" value="Chromosome"/>
</dbReference>
<evidence type="ECO:0000313" key="2">
    <source>
        <dbReference type="EMBL" id="AFZ22963.1"/>
    </source>
</evidence>
<sequence length="55" mass="6064">MKTTQTDSKSPEKKSTKKKHSSFPGVDLGTPQVPLRKSNKAKPANELLSDWDHAS</sequence>
<feature type="region of interest" description="Disordered" evidence="1">
    <location>
        <begin position="1"/>
        <end position="55"/>
    </location>
</feature>